<evidence type="ECO:0000313" key="3">
    <source>
        <dbReference type="Proteomes" id="UP000005237"/>
    </source>
</evidence>
<sequence length="248" mass="27804">MSNGILRRALADGFIKDKIVLNFQCGFDGIKLHARGRVKCWPFTLASLDLEDPARSSPRTVLLASIYSGSTDPSSSIHDRIFQWCVKALGEEFAWKRKIVSEKITTSIHDDQARRKVYNMKGYSSKGSCFFCLNQSTVIKINDSNTIDRSTVKINVPGNMADGLKNRGNHTLFHHVLPLWDCPIGLFHVFSEGIHDRLIQGFSQCRNSRCLEGCGAFLILSLPFFKFILLFLLVLVNFLAVDGMASVD</sequence>
<reference evidence="3" key="1">
    <citation type="submission" date="2010-08" db="EMBL/GenBank/DDBJ databases">
        <authorList>
            <consortium name="Caenorhabditis japonica Sequencing Consortium"/>
            <person name="Wilson R.K."/>
        </authorList>
    </citation>
    <scope>NUCLEOTIDE SEQUENCE [LARGE SCALE GENOMIC DNA]</scope>
    <source>
        <strain evidence="3">DF5081</strain>
    </source>
</reference>
<proteinExistence type="predicted"/>
<keyword evidence="3" id="KW-1185">Reference proteome</keyword>
<accession>A0A8R1HX90</accession>
<dbReference type="Pfam" id="PF06869">
    <property type="entry name" value="DUF1258"/>
    <property type="match status" value="1"/>
</dbReference>
<dbReference type="EnsemblMetazoa" id="CJA12205.1">
    <property type="protein sequence ID" value="CJA12205.1"/>
    <property type="gene ID" value="WBGene00131409"/>
</dbReference>
<evidence type="ECO:0000313" key="2">
    <source>
        <dbReference type="EnsemblMetazoa" id="CJA12205.1"/>
    </source>
</evidence>
<dbReference type="Proteomes" id="UP000005237">
    <property type="component" value="Unassembled WGS sequence"/>
</dbReference>
<dbReference type="InterPro" id="IPR009667">
    <property type="entry name" value="DUF1258"/>
</dbReference>
<keyword evidence="1" id="KW-0472">Membrane</keyword>
<organism evidence="2 3">
    <name type="scientific">Caenorhabditis japonica</name>
    <dbReference type="NCBI Taxonomy" id="281687"/>
    <lineage>
        <taxon>Eukaryota</taxon>
        <taxon>Metazoa</taxon>
        <taxon>Ecdysozoa</taxon>
        <taxon>Nematoda</taxon>
        <taxon>Chromadorea</taxon>
        <taxon>Rhabditida</taxon>
        <taxon>Rhabditina</taxon>
        <taxon>Rhabditomorpha</taxon>
        <taxon>Rhabditoidea</taxon>
        <taxon>Rhabditidae</taxon>
        <taxon>Peloderinae</taxon>
        <taxon>Caenorhabditis</taxon>
    </lineage>
</organism>
<keyword evidence="1" id="KW-0812">Transmembrane</keyword>
<name>A0A8R1HX90_CAEJA</name>
<dbReference type="AlphaFoldDB" id="A0A8R1HX90"/>
<feature type="transmembrane region" description="Helical" evidence="1">
    <location>
        <begin position="216"/>
        <end position="240"/>
    </location>
</feature>
<reference evidence="2" key="2">
    <citation type="submission" date="2022-06" db="UniProtKB">
        <authorList>
            <consortium name="EnsemblMetazoa"/>
        </authorList>
    </citation>
    <scope>IDENTIFICATION</scope>
    <source>
        <strain evidence="2">DF5081</strain>
    </source>
</reference>
<protein>
    <submittedName>
        <fullName evidence="2">Uncharacterized protein</fullName>
    </submittedName>
</protein>
<evidence type="ECO:0000256" key="1">
    <source>
        <dbReference type="SAM" id="Phobius"/>
    </source>
</evidence>
<keyword evidence="1" id="KW-1133">Transmembrane helix</keyword>